<dbReference type="Gene3D" id="3.40.50.300">
    <property type="entry name" value="P-loop containing nucleotide triphosphate hydrolases"/>
    <property type="match status" value="3"/>
</dbReference>
<evidence type="ECO:0000259" key="9">
    <source>
        <dbReference type="Pfam" id="PF18741"/>
    </source>
</evidence>
<dbReference type="GO" id="GO:0005524">
    <property type="term" value="F:ATP binding"/>
    <property type="evidence" value="ECO:0007669"/>
    <property type="project" value="UniProtKB-KW"/>
</dbReference>
<feature type="domain" description="Restriction endonuclease type II-like" evidence="9">
    <location>
        <begin position="1419"/>
        <end position="1511"/>
    </location>
</feature>
<proteinExistence type="inferred from homology"/>
<comment type="similarity">
    <text evidence="1">Belongs to the DNA2/NAM7 helicase family.</text>
</comment>
<evidence type="ECO:0000256" key="4">
    <source>
        <dbReference type="ARBA" id="ARBA00022806"/>
    </source>
</evidence>
<evidence type="ECO:0000313" key="10">
    <source>
        <dbReference type="EMBL" id="MDP0589468.1"/>
    </source>
</evidence>
<evidence type="ECO:0000256" key="1">
    <source>
        <dbReference type="ARBA" id="ARBA00007913"/>
    </source>
</evidence>
<keyword evidence="2" id="KW-0547">Nucleotide-binding</keyword>
<feature type="domain" description="DNA2/NAM7 helicase helicase" evidence="7">
    <location>
        <begin position="1126"/>
        <end position="1164"/>
    </location>
</feature>
<dbReference type="GO" id="GO:0016787">
    <property type="term" value="F:hydrolase activity"/>
    <property type="evidence" value="ECO:0007669"/>
    <property type="project" value="UniProtKB-KW"/>
</dbReference>
<feature type="domain" description="DNA2/NAM7 helicase-like C-terminal" evidence="8">
    <location>
        <begin position="1206"/>
        <end position="1374"/>
    </location>
</feature>
<evidence type="ECO:0000256" key="6">
    <source>
        <dbReference type="SAM" id="MobiDB-lite"/>
    </source>
</evidence>
<dbReference type="InterPro" id="IPR050534">
    <property type="entry name" value="Coronavir_polyprotein_1ab"/>
</dbReference>
<evidence type="ECO:0000256" key="5">
    <source>
        <dbReference type="ARBA" id="ARBA00022840"/>
    </source>
</evidence>
<dbReference type="SUPFAM" id="SSF52540">
    <property type="entry name" value="P-loop containing nucleoside triphosphate hydrolases"/>
    <property type="match status" value="1"/>
</dbReference>
<dbReference type="Pfam" id="PF13087">
    <property type="entry name" value="AAA_12"/>
    <property type="match status" value="1"/>
</dbReference>
<reference evidence="10 11" key="1">
    <citation type="journal article" date="2023" name="bioRxiv">
        <title>An intranuclear bacterial parasite of deep-sea mussels expresses apoptosis inhibitors acquired from its host.</title>
        <authorList>
            <person name="Gonzalez Porras M.A."/>
            <person name="Assie A."/>
            <person name="Tietjen M."/>
            <person name="Violette M."/>
            <person name="Kleiner M."/>
            <person name="Gruber-Vodicka H."/>
            <person name="Dubilier N."/>
            <person name="Leisch N."/>
        </authorList>
    </citation>
    <scope>NUCLEOTIDE SEQUENCE [LARGE SCALE GENOMIC DNA]</scope>
    <source>
        <strain evidence="10">IAP13</strain>
    </source>
</reference>
<feature type="domain" description="DNA2/NAM7 helicase helicase" evidence="7">
    <location>
        <begin position="421"/>
        <end position="625"/>
    </location>
</feature>
<dbReference type="InterPro" id="IPR049468">
    <property type="entry name" value="Restrct_endonuc-II-like_dom"/>
</dbReference>
<comment type="caution">
    <text evidence="10">The sequence shown here is derived from an EMBL/GenBank/DDBJ whole genome shotgun (WGS) entry which is preliminary data.</text>
</comment>
<feature type="region of interest" description="Disordered" evidence="6">
    <location>
        <begin position="387"/>
        <end position="410"/>
    </location>
</feature>
<evidence type="ECO:0000259" key="8">
    <source>
        <dbReference type="Pfam" id="PF13087"/>
    </source>
</evidence>
<dbReference type="InterPro" id="IPR011335">
    <property type="entry name" value="Restrct_endonuc-II-like"/>
</dbReference>
<sequence length="1553" mass="176708">MSENTEKMDSKTNARLDELLDYVHHVGRLNQKPVFRIEEYKQLTIWEHELKGKIGIQHNIVDDDGVSIWLRIERLKRLAPPPISEQIKEWVAVGNDPESSPQIKEKLIKTLPEQEAQNLIDEGVVSEKDVTTPSKEQNTEIRLKDVIFRLENNPQVKVDIDSYLNEQWLPWSEEEKPRRETIKIYDSLFSLQQTIEAQGDEQPIELIWGIGISRWVCEGHKINHPLIEKSIEIEIDRKDGAILVHPRNIDPTIAVGAYFALENSGVDALLRFWKKHLSEMSEDIEFSPYIHESFEPVLRQASTHLSESGTYWPNVNPDKENRKPNNISESLEITDSWVVFARPRSSTGFIQDIERFRKKLEESKDAEIPLPNPAKKLVTELSDKKPLQPSGGFLSGGGLPSSSSPSLKSTQKSELFFPKPFNDSQVQIIDRLEENDGVVVQGPPGTGKTHTIANIICHYLATGRSVLVTSKGEPALSVLQEQIPEELRTLTISLLANERQGMKQLEAAVELLASLVSQTSLRELNQEAESNELRVKSLNKEITQIDGKIKEWGLKQLNPIRQGLTGAVSDITAMELAQLVINDTGEHNWLVDKLGSSEKYTPKFTDSDIAKIRAARRKVGKYIAYVGKSIPNTQDLPDSANIAAIHDDLATSAKIAESSKNSHIPPLAVSVEQSVDRAKKLTKPLQILSNLLTKFEGNLWIRQLFDSWLEDLPELDGETSLVNELLASLSTLIERRQQFVKTLVDIPEPFAYFEDVQEALGNLVNNKRAFSIFSFGNKEAKGIIEQAKIEGEPPKNIEMWQSILDYVNYQDDMRKFIRKWNHAGQELELPEFEYRYGDLFKNLQSTHDFILDTRSTADQWSFLKKEIIELFPHGIDVSKIIQSKEEIEKTIQAIELNTSRISLGSQRIKLQDLMEKLNKSDGDIASEIRAFVKSTIGNPKYSSDSIIQKWQELVSELGRINKLSSGFQEIENIADKIDASGAPIWGMSLRAEPLLEADDNLTPVDWFETWKWNQRKQYLHEIDGRDQLKKLSEKRTTLDNDLKRTFSKLVRLKTNIGLHMNMTERVQGALMRFVSSVAKIGKGTGKRAPRHRRDAYRAMQDCYGGVPCWIMPTWRVSESLPSDFGSFDLVIIDEASQSDITALPAILRAKKLLIVGDDKQVSPTAAFLAEEKILQLKHNFLKDQPFAELLLPGVSIYDLANAIFPGQRIMLTEHFRCVEPIIRFSMQFYNEPLIPLRIPKSSEKLTPPLIDVYVKGGRRDERSKINEVEAEAIISEIKILVSDQKYNGRSIGVVSLIGAQQAKYIQDQLLCELGEDVFQEYKIACGDAATFQGKEKDIMFLSMVVGDSQGAVMSKRDAEQRMNVALSRARDRMYLYRSIQESDLSNESDLRLKILRHFSSPMPQNEHIESPVDLCDSDFERDVYARLIEKGYNVVPQVKVGAFSIDLVVEGENDQRLAIELDGDKYHPPEKWMDDWKRQRTMERVGWRFWRCWGSSYTIDPEGCIGDLINVLDSMQILPCEGSISANIYTEKRVYEREIKEESDDQDFTLTAN</sequence>
<dbReference type="InterPro" id="IPR027417">
    <property type="entry name" value="P-loop_NTPase"/>
</dbReference>
<dbReference type="InterPro" id="IPR041679">
    <property type="entry name" value="DNA2/NAM7-like_C"/>
</dbReference>
<dbReference type="Gene3D" id="3.40.960.10">
    <property type="entry name" value="VSR Endonuclease"/>
    <property type="match status" value="1"/>
</dbReference>
<feature type="compositionally biased region" description="Low complexity" evidence="6">
    <location>
        <begin position="400"/>
        <end position="409"/>
    </location>
</feature>
<evidence type="ECO:0000313" key="11">
    <source>
        <dbReference type="Proteomes" id="UP001178148"/>
    </source>
</evidence>
<dbReference type="SUPFAM" id="SSF52980">
    <property type="entry name" value="Restriction endonuclease-like"/>
    <property type="match status" value="1"/>
</dbReference>
<dbReference type="GO" id="GO:0043139">
    <property type="term" value="F:5'-3' DNA helicase activity"/>
    <property type="evidence" value="ECO:0007669"/>
    <property type="project" value="TreeGrafter"/>
</dbReference>
<protein>
    <submittedName>
        <fullName evidence="10">AAA domain-containing protein</fullName>
    </submittedName>
</protein>
<organism evidence="10 11">
    <name type="scientific">Candidatus Endonucleibacter bathymodioli</name>
    <dbReference type="NCBI Taxonomy" id="539814"/>
    <lineage>
        <taxon>Bacteria</taxon>
        <taxon>Pseudomonadati</taxon>
        <taxon>Pseudomonadota</taxon>
        <taxon>Gammaproteobacteria</taxon>
        <taxon>Oceanospirillales</taxon>
        <taxon>Endozoicomonadaceae</taxon>
        <taxon>Candidatus Endonucleibacter</taxon>
    </lineage>
</organism>
<gene>
    <name evidence="10" type="ORF">QS748_09890</name>
</gene>
<keyword evidence="3" id="KW-0378">Hydrolase</keyword>
<dbReference type="PANTHER" id="PTHR43788">
    <property type="entry name" value="DNA2/NAM7 HELICASE FAMILY MEMBER"/>
    <property type="match status" value="1"/>
</dbReference>
<dbReference type="CDD" id="cd18808">
    <property type="entry name" value="SF1_C_Upf1"/>
    <property type="match status" value="1"/>
</dbReference>
<keyword evidence="11" id="KW-1185">Reference proteome</keyword>
<keyword evidence="5" id="KW-0067">ATP-binding</keyword>
<accession>A0AA90SYA6</accession>
<evidence type="ECO:0000256" key="3">
    <source>
        <dbReference type="ARBA" id="ARBA00022801"/>
    </source>
</evidence>
<evidence type="ECO:0000259" key="7">
    <source>
        <dbReference type="Pfam" id="PF13086"/>
    </source>
</evidence>
<dbReference type="Pfam" id="PF18741">
    <property type="entry name" value="MTES_1575"/>
    <property type="match status" value="1"/>
</dbReference>
<dbReference type="PANTHER" id="PTHR43788:SF8">
    <property type="entry name" value="DNA-BINDING PROTEIN SMUBP-2"/>
    <property type="match status" value="1"/>
</dbReference>
<dbReference type="InterPro" id="IPR041677">
    <property type="entry name" value="DNA2/NAM7_AAA_11"/>
</dbReference>
<evidence type="ECO:0000256" key="2">
    <source>
        <dbReference type="ARBA" id="ARBA00022741"/>
    </source>
</evidence>
<dbReference type="Proteomes" id="UP001178148">
    <property type="component" value="Unassembled WGS sequence"/>
</dbReference>
<dbReference type="EMBL" id="JASXSV010000015">
    <property type="protein sequence ID" value="MDP0589468.1"/>
    <property type="molecule type" value="Genomic_DNA"/>
</dbReference>
<dbReference type="Pfam" id="PF13086">
    <property type="entry name" value="AAA_11"/>
    <property type="match status" value="2"/>
</dbReference>
<keyword evidence="4" id="KW-0347">Helicase</keyword>
<name>A0AA90SYA6_9GAMM</name>
<dbReference type="InterPro" id="IPR047187">
    <property type="entry name" value="SF1_C_Upf1"/>
</dbReference>